<reference evidence="17" key="1">
    <citation type="journal article" date="2023" name="IScience">
        <title>Live-bearing cockroach genome reveals convergent evolutionary mechanisms linked to viviparity in insects and beyond.</title>
        <authorList>
            <person name="Fouks B."/>
            <person name="Harrison M.C."/>
            <person name="Mikhailova A.A."/>
            <person name="Marchal E."/>
            <person name="English S."/>
            <person name="Carruthers M."/>
            <person name="Jennings E.C."/>
            <person name="Chiamaka E.L."/>
            <person name="Frigard R.A."/>
            <person name="Pippel M."/>
            <person name="Attardo G.M."/>
            <person name="Benoit J.B."/>
            <person name="Bornberg-Bauer E."/>
            <person name="Tobe S.S."/>
        </authorList>
    </citation>
    <scope>NUCLEOTIDE SEQUENCE</scope>
    <source>
        <strain evidence="17">Stay&amp;Tobe</strain>
    </source>
</reference>
<keyword evidence="18" id="KW-1185">Reference proteome</keyword>
<keyword evidence="6" id="KW-0547">Nucleotide-binding</keyword>
<dbReference type="AlphaFoldDB" id="A0AAD8ECY3"/>
<dbReference type="GO" id="GO:0005777">
    <property type="term" value="C:peroxisome"/>
    <property type="evidence" value="ECO:0007669"/>
    <property type="project" value="UniProtKB-SubCell"/>
</dbReference>
<evidence type="ECO:0000256" key="10">
    <source>
        <dbReference type="ARBA" id="ARBA00023033"/>
    </source>
</evidence>
<dbReference type="Gene3D" id="3.40.50.980">
    <property type="match status" value="4"/>
</dbReference>
<evidence type="ECO:0000256" key="1">
    <source>
        <dbReference type="ARBA" id="ARBA00001946"/>
    </source>
</evidence>
<comment type="similarity">
    <text evidence="3">Belongs to the ATP-dependent AMP-binding enzyme family.</text>
</comment>
<feature type="domain" description="AMP-binding enzyme C-terminal" evidence="16">
    <location>
        <begin position="1027"/>
        <end position="1103"/>
    </location>
</feature>
<dbReference type="Proteomes" id="UP001233999">
    <property type="component" value="Unassembled WGS sequence"/>
</dbReference>
<evidence type="ECO:0000256" key="11">
    <source>
        <dbReference type="ARBA" id="ARBA00023140"/>
    </source>
</evidence>
<dbReference type="SUPFAM" id="SSF56801">
    <property type="entry name" value="Acetyl-CoA synthetase-like"/>
    <property type="match status" value="2"/>
</dbReference>
<accession>A0AAD8ECY3</accession>
<dbReference type="Gene3D" id="2.30.38.10">
    <property type="entry name" value="Luciferase, Domain 3"/>
    <property type="match status" value="2"/>
</dbReference>
<evidence type="ECO:0000256" key="12">
    <source>
        <dbReference type="ARBA" id="ARBA00023223"/>
    </source>
</evidence>
<evidence type="ECO:0000256" key="5">
    <source>
        <dbReference type="ARBA" id="ARBA00019043"/>
    </source>
</evidence>
<evidence type="ECO:0000313" key="17">
    <source>
        <dbReference type="EMBL" id="KAJ9585733.1"/>
    </source>
</evidence>
<evidence type="ECO:0000256" key="8">
    <source>
        <dbReference type="ARBA" id="ARBA00022842"/>
    </source>
</evidence>
<dbReference type="FunFam" id="3.30.300.30:FF:000007">
    <property type="entry name" value="4-coumarate--CoA ligase 2"/>
    <property type="match status" value="2"/>
</dbReference>
<dbReference type="InterPro" id="IPR000873">
    <property type="entry name" value="AMP-dep_synth/lig_dom"/>
</dbReference>
<dbReference type="FunFam" id="3.40.50.12780:FF:000003">
    <property type="entry name" value="Long-chain-fatty-acid--CoA ligase FadD"/>
    <property type="match status" value="2"/>
</dbReference>
<dbReference type="GO" id="GO:0016405">
    <property type="term" value="F:CoA-ligase activity"/>
    <property type="evidence" value="ECO:0007669"/>
    <property type="project" value="TreeGrafter"/>
</dbReference>
<keyword evidence="7" id="KW-0067">ATP-binding</keyword>
<dbReference type="PROSITE" id="PS00455">
    <property type="entry name" value="AMP_BINDING"/>
    <property type="match status" value="2"/>
</dbReference>
<gene>
    <name evidence="17" type="ORF">L9F63_002523</name>
</gene>
<dbReference type="Pfam" id="PF00501">
    <property type="entry name" value="AMP-binding"/>
    <property type="match status" value="2"/>
</dbReference>
<organism evidence="17 18">
    <name type="scientific">Diploptera punctata</name>
    <name type="common">Pacific beetle cockroach</name>
    <dbReference type="NCBI Taxonomy" id="6984"/>
    <lineage>
        <taxon>Eukaryota</taxon>
        <taxon>Metazoa</taxon>
        <taxon>Ecdysozoa</taxon>
        <taxon>Arthropoda</taxon>
        <taxon>Hexapoda</taxon>
        <taxon>Insecta</taxon>
        <taxon>Pterygota</taxon>
        <taxon>Neoptera</taxon>
        <taxon>Polyneoptera</taxon>
        <taxon>Dictyoptera</taxon>
        <taxon>Blattodea</taxon>
        <taxon>Blaberoidea</taxon>
        <taxon>Blaberidae</taxon>
        <taxon>Diplopterinae</taxon>
        <taxon>Diploptera</taxon>
    </lineage>
</organism>
<dbReference type="GO" id="GO:0008218">
    <property type="term" value="P:bioluminescence"/>
    <property type="evidence" value="ECO:0007669"/>
    <property type="project" value="UniProtKB-KW"/>
</dbReference>
<evidence type="ECO:0000259" key="15">
    <source>
        <dbReference type="Pfam" id="PF00501"/>
    </source>
</evidence>
<dbReference type="Pfam" id="PF13193">
    <property type="entry name" value="AMP-binding_C"/>
    <property type="match status" value="2"/>
</dbReference>
<proteinExistence type="inferred from homology"/>
<dbReference type="Gene3D" id="3.30.300.30">
    <property type="match status" value="2"/>
</dbReference>
<evidence type="ECO:0000256" key="7">
    <source>
        <dbReference type="ARBA" id="ARBA00022840"/>
    </source>
</evidence>
<evidence type="ECO:0000256" key="6">
    <source>
        <dbReference type="ARBA" id="ARBA00022741"/>
    </source>
</evidence>
<evidence type="ECO:0000256" key="13">
    <source>
        <dbReference type="ARBA" id="ARBA00023262"/>
    </source>
</evidence>
<evidence type="ECO:0000259" key="16">
    <source>
        <dbReference type="Pfam" id="PF13193"/>
    </source>
</evidence>
<feature type="domain" description="AMP-binding enzyme C-terminal" evidence="16">
    <location>
        <begin position="434"/>
        <end position="510"/>
    </location>
</feature>
<comment type="cofactor">
    <cofactor evidence="1">
        <name>Mg(2+)</name>
        <dbReference type="ChEBI" id="CHEBI:18420"/>
    </cofactor>
</comment>
<evidence type="ECO:0000256" key="14">
    <source>
        <dbReference type="ARBA" id="ARBA00048497"/>
    </source>
</evidence>
<evidence type="ECO:0000256" key="2">
    <source>
        <dbReference type="ARBA" id="ARBA00004275"/>
    </source>
</evidence>
<dbReference type="InterPro" id="IPR045851">
    <property type="entry name" value="AMP-bd_C_sf"/>
</dbReference>
<feature type="domain" description="AMP-dependent synthetase/ligase" evidence="15">
    <location>
        <begin position="606"/>
        <end position="975"/>
    </location>
</feature>
<reference evidence="17" key="2">
    <citation type="submission" date="2023-05" db="EMBL/GenBank/DDBJ databases">
        <authorList>
            <person name="Fouks B."/>
        </authorList>
    </citation>
    <scope>NUCLEOTIDE SEQUENCE</scope>
    <source>
        <strain evidence="17">Stay&amp;Tobe</strain>
        <tissue evidence="17">Testes</tissue>
    </source>
</reference>
<comment type="catalytic activity">
    <reaction evidence="14">
        <text>firefly D-luciferin + ATP + O2 = firefly oxyluciferin + hnu + AMP + CO2 + diphosphate</text>
        <dbReference type="Rhea" id="RHEA:10732"/>
        <dbReference type="ChEBI" id="CHEBI:15379"/>
        <dbReference type="ChEBI" id="CHEBI:16526"/>
        <dbReference type="ChEBI" id="CHEBI:16792"/>
        <dbReference type="ChEBI" id="CHEBI:30212"/>
        <dbReference type="ChEBI" id="CHEBI:30616"/>
        <dbReference type="ChEBI" id="CHEBI:33019"/>
        <dbReference type="ChEBI" id="CHEBI:58038"/>
        <dbReference type="ChEBI" id="CHEBI:456215"/>
        <dbReference type="EC" id="1.13.12.7"/>
    </reaction>
</comment>
<dbReference type="PANTHER" id="PTHR24096:SF423">
    <property type="entry name" value="GM05240P"/>
    <property type="match status" value="1"/>
</dbReference>
<dbReference type="CDD" id="cd05911">
    <property type="entry name" value="Firefly_Luc_like"/>
    <property type="match status" value="1"/>
</dbReference>
<comment type="subcellular location">
    <subcellularLocation>
        <location evidence="2">Peroxisome</location>
    </subcellularLocation>
</comment>
<dbReference type="EMBL" id="JASPKZ010007251">
    <property type="protein sequence ID" value="KAJ9585733.1"/>
    <property type="molecule type" value="Genomic_DNA"/>
</dbReference>
<keyword evidence="9" id="KW-0560">Oxidoreductase</keyword>
<keyword evidence="13" id="KW-0599">Photoprotein</keyword>
<sequence>MQDYILSGPNNINPVPHVPFGKFLYHRIKEHGDKIAQVDAVTGETRTYTQLLTLSLSVANSLWTRGIRPGDVVAICSENNLDFVLPVLAAYYIGATCATLNPNYTTRELEHALKISKPCIVFTSERALHKIVQVSRSISEIREVVSFNKEFISFLQDTSCSFKPTDESDPGVVTAAILCSSGTTGFPKGVMVTQKNILTVYMHMIDPRYGAINNSDVVLAALPFFHAYLFVCQLVSICTGIKVIVMPKFEEELFLKSIQKHKVSLIFLVPPVILFLAKSDIVDKYDLSSIRELRCGAAPLSEEMETAVMKRLKLNKIRQGYGMTETTLGVTLMPTDKSRFGSVGILVPQMKCKVVDLTTGEILGPNKPGELCFKGPLIMKGYRGDFQATSATFDEDGFLHTGDVGYYDQEGFFYIVDRIKELIKYKGYQVPPAELEAILLSHPDVKDAAVIGIPDESTGELPMAFIVKQPGARVTQQQIIKFVADQVSPQKRLHGGVMFVDTIPKNPSGKILRRVLRQMMKTEIATLSNVKNILIINYINRIINYINLGGPKAILLGLSGPSTIFSASSNLSPCINFDLFKTLVINGPKNINPVPHVPLGKYFYQKIMEHGDKIAQVDAVTGETRMYSQLLTLSLSVANSLWTRGIRPGDVVAICSENNLDFVLPVLAAYYIGATCATLNPNYTTRELEHALKISKPCIVFASQRALHKIVEVSHSISEIREIVGFGKTFPSLLQDTSRSFKPTDEDDPDVVTATILYSSGTTGLPKGVMITQKNILTVFMHMIGMHLCLHPANNTVYKHVCDAQYYADSPVLPVEFFGRLYQIPLLRLVSICTGIKVIVMPKFEEELFLKSIQNHKVTLMYLVPPIILFLAKSDKIHKYNMSSVRDVVCGAAPLCKQVADAVMKRFNLNNIRQCYGLTETTFGVVFTTNDKFKFGSIGKLFYPSKVVDQTNGEILGPNKQGELCFKGPLIMKGYCGDFQATSATVDEDGFLHTGDVGYYDQEGFFYIVDRIKELIKYKGYQVPPAELEAILLSHPDVKDAAVIGIPDESTGELPMAFIVKQPGAHVTQQQIIAFAADQLSPQKRLRGGVIFVDTIPKNPSGKILRRALREMVKNKL</sequence>
<name>A0AAD8ECY3_DIPPU</name>
<feature type="domain" description="AMP-dependent synthetase/ligase" evidence="15">
    <location>
        <begin position="26"/>
        <end position="382"/>
    </location>
</feature>
<protein>
    <recommendedName>
        <fullName evidence="5">Luciferin 4-monooxygenase</fullName>
        <ecNumber evidence="4">1.13.12.7</ecNumber>
    </recommendedName>
</protein>
<keyword evidence="11" id="KW-0576">Peroxisome</keyword>
<dbReference type="PANTHER" id="PTHR24096">
    <property type="entry name" value="LONG-CHAIN-FATTY-ACID--COA LIGASE"/>
    <property type="match status" value="1"/>
</dbReference>
<dbReference type="InterPro" id="IPR025110">
    <property type="entry name" value="AMP-bd_C"/>
</dbReference>
<evidence type="ECO:0000313" key="18">
    <source>
        <dbReference type="Proteomes" id="UP001233999"/>
    </source>
</evidence>
<evidence type="ECO:0000256" key="9">
    <source>
        <dbReference type="ARBA" id="ARBA00023002"/>
    </source>
</evidence>
<keyword evidence="8" id="KW-0460">Magnesium</keyword>
<dbReference type="GO" id="GO:0004497">
    <property type="term" value="F:monooxygenase activity"/>
    <property type="evidence" value="ECO:0007669"/>
    <property type="project" value="UniProtKB-KW"/>
</dbReference>
<evidence type="ECO:0000256" key="4">
    <source>
        <dbReference type="ARBA" id="ARBA00012532"/>
    </source>
</evidence>
<comment type="caution">
    <text evidence="17">The sequence shown here is derived from an EMBL/GenBank/DDBJ whole genome shotgun (WGS) entry which is preliminary data.</text>
</comment>
<dbReference type="GO" id="GO:0005524">
    <property type="term" value="F:ATP binding"/>
    <property type="evidence" value="ECO:0007669"/>
    <property type="project" value="UniProtKB-KW"/>
</dbReference>
<keyword evidence="10" id="KW-0503">Monooxygenase</keyword>
<dbReference type="InterPro" id="IPR020845">
    <property type="entry name" value="AMP-binding_CS"/>
</dbReference>
<evidence type="ECO:0000256" key="3">
    <source>
        <dbReference type="ARBA" id="ARBA00006432"/>
    </source>
</evidence>
<keyword evidence="12" id="KW-0455">Luminescence</keyword>
<dbReference type="EC" id="1.13.12.7" evidence="4"/>